<sequence length="25" mass="2778">QKKTEGDEASSLVSPERVEKSRPYG</sequence>
<name>A0A0P0YAP7_ORYSJ</name>
<evidence type="ECO:0000313" key="2">
    <source>
        <dbReference type="EMBL" id="BAT17303.1"/>
    </source>
</evidence>
<dbReference type="Proteomes" id="UP000059680">
    <property type="component" value="Chromosome 12"/>
</dbReference>
<dbReference type="Gramene" id="Os12t0507600-02">
    <property type="protein sequence ID" value="Os12t0507600-02"/>
    <property type="gene ID" value="Os12g0507600"/>
</dbReference>
<feature type="region of interest" description="Disordered" evidence="1">
    <location>
        <begin position="1"/>
        <end position="25"/>
    </location>
</feature>
<dbReference type="EMBL" id="AP014968">
    <property type="protein sequence ID" value="BAT17303.1"/>
    <property type="molecule type" value="Genomic_DNA"/>
</dbReference>
<dbReference type="AlphaFoldDB" id="A0A0P0YAP7"/>
<reference evidence="3" key="1">
    <citation type="journal article" date="2005" name="Nature">
        <title>The map-based sequence of the rice genome.</title>
        <authorList>
            <consortium name="International rice genome sequencing project (IRGSP)"/>
            <person name="Matsumoto T."/>
            <person name="Wu J."/>
            <person name="Kanamori H."/>
            <person name="Katayose Y."/>
            <person name="Fujisawa M."/>
            <person name="Namiki N."/>
            <person name="Mizuno H."/>
            <person name="Yamamoto K."/>
            <person name="Antonio B.A."/>
            <person name="Baba T."/>
            <person name="Sakata K."/>
            <person name="Nagamura Y."/>
            <person name="Aoki H."/>
            <person name="Arikawa K."/>
            <person name="Arita K."/>
            <person name="Bito T."/>
            <person name="Chiden Y."/>
            <person name="Fujitsuka N."/>
            <person name="Fukunaka R."/>
            <person name="Hamada M."/>
            <person name="Harada C."/>
            <person name="Hayashi A."/>
            <person name="Hijishita S."/>
            <person name="Honda M."/>
            <person name="Hosokawa S."/>
            <person name="Ichikawa Y."/>
            <person name="Idonuma A."/>
            <person name="Iijima M."/>
            <person name="Ikeda M."/>
            <person name="Ikeno M."/>
            <person name="Ito K."/>
            <person name="Ito S."/>
            <person name="Ito T."/>
            <person name="Ito Y."/>
            <person name="Ito Y."/>
            <person name="Iwabuchi A."/>
            <person name="Kamiya K."/>
            <person name="Karasawa W."/>
            <person name="Kurita K."/>
            <person name="Katagiri S."/>
            <person name="Kikuta A."/>
            <person name="Kobayashi H."/>
            <person name="Kobayashi N."/>
            <person name="Machita K."/>
            <person name="Maehara T."/>
            <person name="Masukawa M."/>
            <person name="Mizubayashi T."/>
            <person name="Mukai Y."/>
            <person name="Nagasaki H."/>
            <person name="Nagata Y."/>
            <person name="Naito S."/>
            <person name="Nakashima M."/>
            <person name="Nakama Y."/>
            <person name="Nakamichi Y."/>
            <person name="Nakamura M."/>
            <person name="Meguro A."/>
            <person name="Negishi M."/>
            <person name="Ohta I."/>
            <person name="Ohta T."/>
            <person name="Okamoto M."/>
            <person name="Ono N."/>
            <person name="Saji S."/>
            <person name="Sakaguchi M."/>
            <person name="Sakai K."/>
            <person name="Shibata M."/>
            <person name="Shimokawa T."/>
            <person name="Song J."/>
            <person name="Takazaki Y."/>
            <person name="Terasawa K."/>
            <person name="Tsugane M."/>
            <person name="Tsuji K."/>
            <person name="Ueda S."/>
            <person name="Waki K."/>
            <person name="Yamagata H."/>
            <person name="Yamamoto M."/>
            <person name="Yamamoto S."/>
            <person name="Yamane H."/>
            <person name="Yoshiki S."/>
            <person name="Yoshihara R."/>
            <person name="Yukawa K."/>
            <person name="Zhong H."/>
            <person name="Yano M."/>
            <person name="Yuan Q."/>
            <person name="Ouyang S."/>
            <person name="Liu J."/>
            <person name="Jones K.M."/>
            <person name="Gansberger K."/>
            <person name="Moffat K."/>
            <person name="Hill J."/>
            <person name="Bera J."/>
            <person name="Fadrosh D."/>
            <person name="Jin S."/>
            <person name="Johri S."/>
            <person name="Kim M."/>
            <person name="Overton L."/>
            <person name="Reardon M."/>
            <person name="Tsitrin T."/>
            <person name="Vuong H."/>
            <person name="Weaver B."/>
            <person name="Ciecko A."/>
            <person name="Tallon L."/>
            <person name="Jackson J."/>
            <person name="Pai G."/>
            <person name="Aken S.V."/>
            <person name="Utterback T."/>
            <person name="Reidmuller S."/>
            <person name="Feldblyum T."/>
            <person name="Hsiao J."/>
            <person name="Zismann V."/>
            <person name="Iobst S."/>
            <person name="de Vazeille A.R."/>
            <person name="Buell C.R."/>
            <person name="Ying K."/>
            <person name="Li Y."/>
            <person name="Lu T."/>
            <person name="Huang Y."/>
            <person name="Zhao Q."/>
            <person name="Feng Q."/>
            <person name="Zhang L."/>
            <person name="Zhu J."/>
            <person name="Weng Q."/>
            <person name="Mu J."/>
            <person name="Lu Y."/>
            <person name="Fan D."/>
            <person name="Liu Y."/>
            <person name="Guan J."/>
            <person name="Zhang Y."/>
            <person name="Yu S."/>
            <person name="Liu X."/>
            <person name="Zhang Y."/>
            <person name="Hong G."/>
            <person name="Han B."/>
            <person name="Choisne N."/>
            <person name="Demange N."/>
            <person name="Orjeda G."/>
            <person name="Samain S."/>
            <person name="Cattolico L."/>
            <person name="Pelletier E."/>
            <person name="Couloux A."/>
            <person name="Segurens B."/>
            <person name="Wincker P."/>
            <person name="D'Hont A."/>
            <person name="Scarpelli C."/>
            <person name="Weissenbach J."/>
            <person name="Salanoubat M."/>
            <person name="Quetier F."/>
            <person name="Yu Y."/>
            <person name="Kim H.R."/>
            <person name="Rambo T."/>
            <person name="Currie J."/>
            <person name="Collura K."/>
            <person name="Luo M."/>
            <person name="Yang T."/>
            <person name="Ammiraju J.S.S."/>
            <person name="Engler F."/>
            <person name="Soderlund C."/>
            <person name="Wing R.A."/>
            <person name="Palmer L.E."/>
            <person name="de la Bastide M."/>
            <person name="Spiegel L."/>
            <person name="Nascimento L."/>
            <person name="Zutavern T."/>
            <person name="O'Shaughnessy A."/>
            <person name="Dike S."/>
            <person name="Dedhia N."/>
            <person name="Preston R."/>
            <person name="Balija V."/>
            <person name="McCombie W.R."/>
            <person name="Chow T."/>
            <person name="Chen H."/>
            <person name="Chung M."/>
            <person name="Chen C."/>
            <person name="Shaw J."/>
            <person name="Wu H."/>
            <person name="Hsiao K."/>
            <person name="Chao Y."/>
            <person name="Chu M."/>
            <person name="Cheng C."/>
            <person name="Hour A."/>
            <person name="Lee P."/>
            <person name="Lin S."/>
            <person name="Lin Y."/>
            <person name="Liou J."/>
            <person name="Liu S."/>
            <person name="Hsing Y."/>
            <person name="Raghuvanshi S."/>
            <person name="Mohanty A."/>
            <person name="Bharti A.K."/>
            <person name="Gaur A."/>
            <person name="Gupta V."/>
            <person name="Kumar D."/>
            <person name="Ravi V."/>
            <person name="Vij S."/>
            <person name="Kapur A."/>
            <person name="Khurana P."/>
            <person name="Khurana P."/>
            <person name="Khurana J.P."/>
            <person name="Tyagi A.K."/>
            <person name="Gaikwad K."/>
            <person name="Singh A."/>
            <person name="Dalal V."/>
            <person name="Srivastava S."/>
            <person name="Dixit A."/>
            <person name="Pal A.K."/>
            <person name="Ghazi I.A."/>
            <person name="Yadav M."/>
            <person name="Pandit A."/>
            <person name="Bhargava A."/>
            <person name="Sureshbabu K."/>
            <person name="Batra K."/>
            <person name="Sharma T.R."/>
            <person name="Mohapatra T."/>
            <person name="Singh N.K."/>
            <person name="Messing J."/>
            <person name="Nelson A.B."/>
            <person name="Fuks G."/>
            <person name="Kavchok S."/>
            <person name="Keizer G."/>
            <person name="Linton E."/>
            <person name="Llaca V."/>
            <person name="Song R."/>
            <person name="Tanyolac B."/>
            <person name="Young S."/>
            <person name="Ho-Il K."/>
            <person name="Hahn J.H."/>
            <person name="Sangsakoo G."/>
            <person name="Vanavichit A."/>
            <person name="de Mattos Luiz.A.T."/>
            <person name="Zimmer P.D."/>
            <person name="Malone G."/>
            <person name="Dellagostin O."/>
            <person name="de Oliveira A.C."/>
            <person name="Bevan M."/>
            <person name="Bancroft I."/>
            <person name="Minx P."/>
            <person name="Cordum H."/>
            <person name="Wilson R."/>
            <person name="Cheng Z."/>
            <person name="Jin W."/>
            <person name="Jiang J."/>
            <person name="Leong S.A."/>
            <person name="Iwama H."/>
            <person name="Gojobori T."/>
            <person name="Itoh T."/>
            <person name="Niimura Y."/>
            <person name="Fujii Y."/>
            <person name="Habara T."/>
            <person name="Sakai H."/>
            <person name="Sato Y."/>
            <person name="Wilson G."/>
            <person name="Kumar K."/>
            <person name="McCouch S."/>
            <person name="Juretic N."/>
            <person name="Hoen D."/>
            <person name="Wright S."/>
            <person name="Bruskiewich R."/>
            <person name="Bureau T."/>
            <person name="Miyao A."/>
            <person name="Hirochika H."/>
            <person name="Nishikawa T."/>
            <person name="Kadowaki K."/>
            <person name="Sugiura M."/>
            <person name="Burr B."/>
            <person name="Sasaki T."/>
        </authorList>
    </citation>
    <scope>NUCLEOTIDE SEQUENCE [LARGE SCALE GENOMIC DNA]</scope>
    <source>
        <strain evidence="3">cv. Nipponbare</strain>
    </source>
</reference>
<protein>
    <submittedName>
        <fullName evidence="2">Os12g0507600 protein</fullName>
    </submittedName>
</protein>
<gene>
    <name evidence="2" type="ordered locus">Os12g0507600</name>
    <name evidence="2" type="ORF">OSNPB_120507600</name>
</gene>
<evidence type="ECO:0007829" key="4">
    <source>
        <dbReference type="PeptideAtlas" id="A0A0P0YAP7"/>
    </source>
</evidence>
<feature type="compositionally biased region" description="Basic and acidic residues" evidence="1">
    <location>
        <begin position="16"/>
        <end position="25"/>
    </location>
</feature>
<organism evidence="2 3">
    <name type="scientific">Oryza sativa subsp. japonica</name>
    <name type="common">Rice</name>
    <dbReference type="NCBI Taxonomy" id="39947"/>
    <lineage>
        <taxon>Eukaryota</taxon>
        <taxon>Viridiplantae</taxon>
        <taxon>Streptophyta</taxon>
        <taxon>Embryophyta</taxon>
        <taxon>Tracheophyta</taxon>
        <taxon>Spermatophyta</taxon>
        <taxon>Magnoliopsida</taxon>
        <taxon>Liliopsida</taxon>
        <taxon>Poales</taxon>
        <taxon>Poaceae</taxon>
        <taxon>BOP clade</taxon>
        <taxon>Oryzoideae</taxon>
        <taxon>Oryzeae</taxon>
        <taxon>Oryzinae</taxon>
        <taxon>Oryza</taxon>
        <taxon>Oryza sativa</taxon>
    </lineage>
</organism>
<reference evidence="2 3" key="2">
    <citation type="journal article" date="2013" name="Plant Cell Physiol.">
        <title>Rice Annotation Project Database (RAP-DB): an integrative and interactive database for rice genomics.</title>
        <authorList>
            <person name="Sakai H."/>
            <person name="Lee S.S."/>
            <person name="Tanaka T."/>
            <person name="Numa H."/>
            <person name="Kim J."/>
            <person name="Kawahara Y."/>
            <person name="Wakimoto H."/>
            <person name="Yang C.C."/>
            <person name="Iwamoto M."/>
            <person name="Abe T."/>
            <person name="Yamada Y."/>
            <person name="Muto A."/>
            <person name="Inokuchi H."/>
            <person name="Ikemura T."/>
            <person name="Matsumoto T."/>
            <person name="Sasaki T."/>
            <person name="Itoh T."/>
        </authorList>
    </citation>
    <scope>NUCLEOTIDE SEQUENCE [LARGE SCALE GENOMIC DNA]</scope>
    <source>
        <strain evidence="3">cv. Nipponbare</strain>
    </source>
</reference>
<evidence type="ECO:0000313" key="3">
    <source>
        <dbReference type="Proteomes" id="UP000059680"/>
    </source>
</evidence>
<reference evidence="2 3" key="3">
    <citation type="journal article" date="2013" name="Rice">
        <title>Improvement of the Oryza sativa Nipponbare reference genome using next generation sequence and optical map data.</title>
        <authorList>
            <person name="Kawahara Y."/>
            <person name="de la Bastide M."/>
            <person name="Hamilton J.P."/>
            <person name="Kanamori H."/>
            <person name="McCombie W.R."/>
            <person name="Ouyang S."/>
            <person name="Schwartz D.C."/>
            <person name="Tanaka T."/>
            <person name="Wu J."/>
            <person name="Zhou S."/>
            <person name="Childs K.L."/>
            <person name="Davidson R.M."/>
            <person name="Lin H."/>
            <person name="Quesada-Ocampo L."/>
            <person name="Vaillancourt B."/>
            <person name="Sakai H."/>
            <person name="Lee S.S."/>
            <person name="Kim J."/>
            <person name="Numa H."/>
            <person name="Itoh T."/>
            <person name="Buell C.R."/>
            <person name="Matsumoto T."/>
        </authorList>
    </citation>
    <scope>NUCLEOTIDE SEQUENCE [LARGE SCALE GENOMIC DNA]</scope>
    <source>
        <strain evidence="3">cv. Nipponbare</strain>
    </source>
</reference>
<keyword evidence="3" id="KW-1185">Reference proteome</keyword>
<keyword evidence="4 5" id="KW-1267">Proteomics identification</keyword>
<evidence type="ECO:0000256" key="1">
    <source>
        <dbReference type="SAM" id="MobiDB-lite"/>
    </source>
</evidence>
<feature type="non-terminal residue" evidence="2">
    <location>
        <position position="1"/>
    </location>
</feature>
<dbReference type="ExpressionAtlas" id="A0A0P0YAP7">
    <property type="expression patterns" value="baseline and differential"/>
</dbReference>
<proteinExistence type="evidence at protein level"/>
<accession>A0A0P0YAP7</accession>
<evidence type="ECO:0007829" key="5">
    <source>
        <dbReference type="ProteomicsDB" id="A0A0P0YAP7"/>
    </source>
</evidence>